<dbReference type="AlphaFoldDB" id="A0A1C4Y0H8"/>
<feature type="transmembrane region" description="Helical" evidence="6">
    <location>
        <begin position="368"/>
        <end position="386"/>
    </location>
</feature>
<dbReference type="PROSITE" id="PS50850">
    <property type="entry name" value="MFS"/>
    <property type="match status" value="1"/>
</dbReference>
<feature type="transmembrane region" description="Helical" evidence="6">
    <location>
        <begin position="300"/>
        <end position="320"/>
    </location>
</feature>
<evidence type="ECO:0000313" key="8">
    <source>
        <dbReference type="EMBL" id="SCF14223.1"/>
    </source>
</evidence>
<feature type="transmembrane region" description="Helical" evidence="6">
    <location>
        <begin position="341"/>
        <end position="362"/>
    </location>
</feature>
<keyword evidence="2" id="KW-1003">Cell membrane</keyword>
<organism evidence="8 9">
    <name type="scientific">Micromonospora chokoriensis</name>
    <dbReference type="NCBI Taxonomy" id="356851"/>
    <lineage>
        <taxon>Bacteria</taxon>
        <taxon>Bacillati</taxon>
        <taxon>Actinomycetota</taxon>
        <taxon>Actinomycetes</taxon>
        <taxon>Micromonosporales</taxon>
        <taxon>Micromonosporaceae</taxon>
        <taxon>Micromonospora</taxon>
    </lineage>
</organism>
<feature type="transmembrane region" description="Helical" evidence="6">
    <location>
        <begin position="46"/>
        <end position="70"/>
    </location>
</feature>
<dbReference type="eggNOG" id="COG2814">
    <property type="taxonomic scope" value="Bacteria"/>
</dbReference>
<dbReference type="PANTHER" id="PTHR43124">
    <property type="entry name" value="PURINE EFFLUX PUMP PBUE"/>
    <property type="match status" value="1"/>
</dbReference>
<evidence type="ECO:0000256" key="4">
    <source>
        <dbReference type="ARBA" id="ARBA00022989"/>
    </source>
</evidence>
<dbReference type="InterPro" id="IPR011701">
    <property type="entry name" value="MFS"/>
</dbReference>
<evidence type="ECO:0000256" key="1">
    <source>
        <dbReference type="ARBA" id="ARBA00004651"/>
    </source>
</evidence>
<feature type="transmembrane region" description="Helical" evidence="6">
    <location>
        <begin position="77"/>
        <end position="100"/>
    </location>
</feature>
<feature type="transmembrane region" description="Helical" evidence="6">
    <location>
        <begin position="247"/>
        <end position="265"/>
    </location>
</feature>
<evidence type="ECO:0000256" key="5">
    <source>
        <dbReference type="ARBA" id="ARBA00023136"/>
    </source>
</evidence>
<dbReference type="SUPFAM" id="SSF103473">
    <property type="entry name" value="MFS general substrate transporter"/>
    <property type="match status" value="1"/>
</dbReference>
<feature type="transmembrane region" description="Helical" evidence="6">
    <location>
        <begin position="166"/>
        <end position="185"/>
    </location>
</feature>
<dbReference type="Proteomes" id="UP000198224">
    <property type="component" value="Chromosome I"/>
</dbReference>
<dbReference type="PANTHER" id="PTHR43124:SF3">
    <property type="entry name" value="CHLORAMPHENICOL EFFLUX PUMP RV0191"/>
    <property type="match status" value="1"/>
</dbReference>
<dbReference type="GO" id="GO:0022857">
    <property type="term" value="F:transmembrane transporter activity"/>
    <property type="evidence" value="ECO:0007669"/>
    <property type="project" value="InterPro"/>
</dbReference>
<feature type="transmembrane region" description="Helical" evidence="6">
    <location>
        <begin position="277"/>
        <end position="294"/>
    </location>
</feature>
<dbReference type="InterPro" id="IPR036259">
    <property type="entry name" value="MFS_trans_sf"/>
</dbReference>
<evidence type="ECO:0000256" key="2">
    <source>
        <dbReference type="ARBA" id="ARBA00022475"/>
    </source>
</evidence>
<reference evidence="9" key="1">
    <citation type="submission" date="2016-06" db="EMBL/GenBank/DDBJ databases">
        <authorList>
            <person name="Varghese N."/>
            <person name="Submissions Spin"/>
        </authorList>
    </citation>
    <scope>NUCLEOTIDE SEQUENCE [LARGE SCALE GENOMIC DNA]</scope>
    <source>
        <strain evidence="9">DSM 45160</strain>
    </source>
</reference>
<name>A0A1C4Y0H8_9ACTN</name>
<keyword evidence="3 6" id="KW-0812">Transmembrane</keyword>
<dbReference type="Pfam" id="PF07690">
    <property type="entry name" value="MFS_1"/>
    <property type="match status" value="1"/>
</dbReference>
<feature type="transmembrane region" description="Helical" evidence="6">
    <location>
        <begin position="212"/>
        <end position="235"/>
    </location>
</feature>
<dbReference type="Gene3D" id="1.20.1250.20">
    <property type="entry name" value="MFS general substrate transporter like domains"/>
    <property type="match status" value="2"/>
</dbReference>
<feature type="domain" description="Major facilitator superfamily (MFS) profile" evidence="7">
    <location>
        <begin position="11"/>
        <end position="390"/>
    </location>
</feature>
<dbReference type="GO" id="GO:0005886">
    <property type="term" value="C:plasma membrane"/>
    <property type="evidence" value="ECO:0007669"/>
    <property type="project" value="UniProtKB-SubCell"/>
</dbReference>
<dbReference type="EMBL" id="LT607409">
    <property type="protein sequence ID" value="SCF14223.1"/>
    <property type="molecule type" value="Genomic_DNA"/>
</dbReference>
<gene>
    <name evidence="8" type="ORF">GA0070612_4153</name>
</gene>
<keyword evidence="9" id="KW-1185">Reference proteome</keyword>
<evidence type="ECO:0000259" key="7">
    <source>
        <dbReference type="PROSITE" id="PS50850"/>
    </source>
</evidence>
<evidence type="ECO:0000256" key="6">
    <source>
        <dbReference type="SAM" id="Phobius"/>
    </source>
</evidence>
<feature type="transmembrane region" description="Helical" evidence="6">
    <location>
        <begin position="106"/>
        <end position="128"/>
    </location>
</feature>
<keyword evidence="5 6" id="KW-0472">Membrane</keyword>
<evidence type="ECO:0000256" key="3">
    <source>
        <dbReference type="ARBA" id="ARBA00022692"/>
    </source>
</evidence>
<feature type="transmembrane region" description="Helical" evidence="6">
    <location>
        <begin position="135"/>
        <end position="154"/>
    </location>
</feature>
<dbReference type="RefSeq" id="WP_231924275.1">
    <property type="nucleotide sequence ID" value="NZ_LT607409.1"/>
</dbReference>
<comment type="subcellular location">
    <subcellularLocation>
        <location evidence="1">Cell membrane</location>
        <topology evidence="1">Multi-pass membrane protein</topology>
    </subcellularLocation>
</comment>
<dbReference type="InterPro" id="IPR020846">
    <property type="entry name" value="MFS_dom"/>
</dbReference>
<accession>A0A1C4Y0H8</accession>
<feature type="transmembrane region" description="Helical" evidence="6">
    <location>
        <begin position="12"/>
        <end position="34"/>
    </location>
</feature>
<dbReference type="CDD" id="cd17324">
    <property type="entry name" value="MFS_NepI_like"/>
    <property type="match status" value="1"/>
</dbReference>
<sequence length="406" mass="41296">MSVRPQSLPPGLIALAVGAFGIGLTEFVIMGLLPEVAADFAVTEPVAGWLISGYALSVAVGGVALTAAVTRLPRKPVLLGLMVLFIIGNLLSAVAGDYAVMMAGRIVAALCHGAFFGIGAVVAAGLVAPARRAGAIAMMFAGLTIANVLGVPFGTFLGQHFGWRSTFWAITAIGVVALVGLALLIPGRDTASADRPAAGLRGELRAFTHSQVWLSLVITVLGFGGMFGAFTYIAYTLTEVSGFASSTVPWLLVLFGVGLFAGNLLGGRAADRSLSRTLVTVLAVLTLVLAGFALTATSPVLTIVSLVLMGGFGFATVPPLQMRIMHYAQQAPTLASGANIAAFNLGNALGAWIGGVTIAAGLGYTSPIWAGAALTLAGLVVLLGALRLARRGEPARTEADLVDTAA</sequence>
<dbReference type="InterPro" id="IPR050189">
    <property type="entry name" value="MFS_Efflux_Transporters"/>
</dbReference>
<protein>
    <submittedName>
        <fullName evidence="8">MFS transporter, DHA1 family, arabinose polymer transporter</fullName>
    </submittedName>
</protein>
<evidence type="ECO:0000313" key="9">
    <source>
        <dbReference type="Proteomes" id="UP000198224"/>
    </source>
</evidence>
<proteinExistence type="predicted"/>
<keyword evidence="4 6" id="KW-1133">Transmembrane helix</keyword>